<dbReference type="AlphaFoldDB" id="A0A8T0PTY9"/>
<organism evidence="1 2">
    <name type="scientific">Panicum virgatum</name>
    <name type="common">Blackwell switchgrass</name>
    <dbReference type="NCBI Taxonomy" id="38727"/>
    <lineage>
        <taxon>Eukaryota</taxon>
        <taxon>Viridiplantae</taxon>
        <taxon>Streptophyta</taxon>
        <taxon>Embryophyta</taxon>
        <taxon>Tracheophyta</taxon>
        <taxon>Spermatophyta</taxon>
        <taxon>Magnoliopsida</taxon>
        <taxon>Liliopsida</taxon>
        <taxon>Poales</taxon>
        <taxon>Poaceae</taxon>
        <taxon>PACMAD clade</taxon>
        <taxon>Panicoideae</taxon>
        <taxon>Panicodae</taxon>
        <taxon>Paniceae</taxon>
        <taxon>Panicinae</taxon>
        <taxon>Panicum</taxon>
        <taxon>Panicum sect. Hiantes</taxon>
    </lineage>
</organism>
<evidence type="ECO:0000313" key="1">
    <source>
        <dbReference type="EMBL" id="KAG2564545.1"/>
    </source>
</evidence>
<protein>
    <submittedName>
        <fullName evidence="1">Uncharacterized protein</fullName>
    </submittedName>
</protein>
<reference evidence="1" key="1">
    <citation type="submission" date="2020-05" db="EMBL/GenBank/DDBJ databases">
        <title>WGS assembly of Panicum virgatum.</title>
        <authorList>
            <person name="Lovell J.T."/>
            <person name="Jenkins J."/>
            <person name="Shu S."/>
            <person name="Juenger T.E."/>
            <person name="Schmutz J."/>
        </authorList>
    </citation>
    <scope>NUCLEOTIDE SEQUENCE</scope>
    <source>
        <strain evidence="1">AP13</strain>
    </source>
</reference>
<dbReference type="Proteomes" id="UP000823388">
    <property type="component" value="Chromosome 7N"/>
</dbReference>
<dbReference type="EMBL" id="CM029050">
    <property type="protein sequence ID" value="KAG2564545.1"/>
    <property type="molecule type" value="Genomic_DNA"/>
</dbReference>
<sequence>MWNQVLTFINYKLLDIDAPKQETIDDRGFFVFALTVGLQVHRILG</sequence>
<name>A0A8T0PTY9_PANVG</name>
<keyword evidence="2" id="KW-1185">Reference proteome</keyword>
<comment type="caution">
    <text evidence="1">The sequence shown here is derived from an EMBL/GenBank/DDBJ whole genome shotgun (WGS) entry which is preliminary data.</text>
</comment>
<accession>A0A8T0PTY9</accession>
<proteinExistence type="predicted"/>
<evidence type="ECO:0000313" key="2">
    <source>
        <dbReference type="Proteomes" id="UP000823388"/>
    </source>
</evidence>
<gene>
    <name evidence="1" type="ORF">PVAP13_7NG090545</name>
</gene>